<accession>A0A7R9LC05</accession>
<evidence type="ECO:0000313" key="2">
    <source>
        <dbReference type="Proteomes" id="UP000759131"/>
    </source>
</evidence>
<gene>
    <name evidence="1" type="ORF">OSB1V03_LOCUS17541</name>
</gene>
<evidence type="ECO:0000313" key="1">
    <source>
        <dbReference type="EMBL" id="CAD7638794.1"/>
    </source>
</evidence>
<dbReference type="OrthoDB" id="6501705at2759"/>
<sequence>MGLLCCCFRPKLFRLERSVKIEEKNRSYDVVNDISIDNNPTISSSVYQTPTVGLSEQNLFDITVQTMAAKMINIPAHSEQLPQTLLRDKQKTYARKVLSIRNPLPLRSSAQMTKSKSEPNNVTIQERCESIDCIREEDLKLIRKFSQMSSNAIKKGFSFWSEEPIVVKFNPNNDHKH</sequence>
<organism evidence="1">
    <name type="scientific">Medioppia subpectinata</name>
    <dbReference type="NCBI Taxonomy" id="1979941"/>
    <lineage>
        <taxon>Eukaryota</taxon>
        <taxon>Metazoa</taxon>
        <taxon>Ecdysozoa</taxon>
        <taxon>Arthropoda</taxon>
        <taxon>Chelicerata</taxon>
        <taxon>Arachnida</taxon>
        <taxon>Acari</taxon>
        <taxon>Acariformes</taxon>
        <taxon>Sarcoptiformes</taxon>
        <taxon>Oribatida</taxon>
        <taxon>Brachypylina</taxon>
        <taxon>Oppioidea</taxon>
        <taxon>Oppiidae</taxon>
        <taxon>Medioppia</taxon>
    </lineage>
</organism>
<dbReference type="Proteomes" id="UP000759131">
    <property type="component" value="Unassembled WGS sequence"/>
</dbReference>
<dbReference type="EMBL" id="CAJPIZ010021322">
    <property type="protein sequence ID" value="CAG2117588.1"/>
    <property type="molecule type" value="Genomic_DNA"/>
</dbReference>
<proteinExistence type="predicted"/>
<dbReference type="EMBL" id="OC875897">
    <property type="protein sequence ID" value="CAD7638794.1"/>
    <property type="molecule type" value="Genomic_DNA"/>
</dbReference>
<name>A0A7R9LC05_9ACAR</name>
<reference evidence="1" key="1">
    <citation type="submission" date="2020-11" db="EMBL/GenBank/DDBJ databases">
        <authorList>
            <person name="Tran Van P."/>
        </authorList>
    </citation>
    <scope>NUCLEOTIDE SEQUENCE</scope>
</reference>
<protein>
    <submittedName>
        <fullName evidence="1">Uncharacterized protein</fullName>
    </submittedName>
</protein>
<dbReference type="AlphaFoldDB" id="A0A7R9LC05"/>
<keyword evidence="2" id="KW-1185">Reference proteome</keyword>